<evidence type="ECO:0000313" key="3">
    <source>
        <dbReference type="Proteomes" id="UP001148614"/>
    </source>
</evidence>
<dbReference type="AlphaFoldDB" id="A0A9W8NA45"/>
<comment type="caution">
    <text evidence="2">The sequence shown here is derived from an EMBL/GenBank/DDBJ whole genome shotgun (WGS) entry which is preliminary data.</text>
</comment>
<feature type="compositionally biased region" description="Polar residues" evidence="1">
    <location>
        <begin position="202"/>
        <end position="218"/>
    </location>
</feature>
<evidence type="ECO:0000256" key="1">
    <source>
        <dbReference type="SAM" id="MobiDB-lite"/>
    </source>
</evidence>
<name>A0A9W8NA45_9PEZI</name>
<feature type="region of interest" description="Disordered" evidence="1">
    <location>
        <begin position="325"/>
        <end position="358"/>
    </location>
</feature>
<feature type="compositionally biased region" description="Polar residues" evidence="1">
    <location>
        <begin position="141"/>
        <end position="160"/>
    </location>
</feature>
<evidence type="ECO:0000313" key="2">
    <source>
        <dbReference type="EMBL" id="KAJ3565771.1"/>
    </source>
</evidence>
<keyword evidence="3" id="KW-1185">Reference proteome</keyword>
<sequence>MDYRTQDTPTQPPPFTPARSFHNPAAPTSTRKVSASFATDCPLSGHPTIACSAVTASTEMKPPPPPSHYKQFRKRSSAVSSTQSYGNMEPLMSNDMLKPSHTYSSIPMSTAQSKVPSSRPSIATAYTNVRALPARKAENIPPSTSMANFNFQESDTSQCPTPRLVPKPASPEKKTKSRLSLSKSRTFNAISNLRASISRTSLGQLTGNESRGTSISSKRSTRKGLLPSASSQSTSPTSSQALPSPTVDTPSSGQVHTAQSSAYWAGRFMALQDRFQSETLKPDNLTALVNAHAENSQVSLVRPSLASSATTSCITPAARGKFVTATSKTTTRSTARSTPPPNYNTGSRVPTPKMRRSTTPTTLAATEASVVPPRYSYDTAPALLIDEDDRCRRIFMHLDAQCTTSDARISLQQWQQCYAVRTGKKHLFPAQKKRTRELTFLGRLLMGGDHHEDAKRGSLGL</sequence>
<feature type="compositionally biased region" description="Low complexity" evidence="1">
    <location>
        <begin position="225"/>
        <end position="246"/>
    </location>
</feature>
<feature type="compositionally biased region" description="Low complexity" evidence="1">
    <location>
        <begin position="325"/>
        <end position="337"/>
    </location>
</feature>
<reference evidence="2" key="1">
    <citation type="submission" date="2022-07" db="EMBL/GenBank/DDBJ databases">
        <title>Genome Sequence of Xylaria arbuscula.</title>
        <authorList>
            <person name="Buettner E."/>
        </authorList>
    </citation>
    <scope>NUCLEOTIDE SEQUENCE</scope>
    <source>
        <strain evidence="2">VT107</strain>
    </source>
</reference>
<dbReference type="VEuPathDB" id="FungiDB:F4678DRAFT_459505"/>
<dbReference type="EMBL" id="JANPWZ010001442">
    <property type="protein sequence ID" value="KAJ3565771.1"/>
    <property type="molecule type" value="Genomic_DNA"/>
</dbReference>
<proteinExistence type="predicted"/>
<feature type="region of interest" description="Disordered" evidence="1">
    <location>
        <begin position="134"/>
        <end position="183"/>
    </location>
</feature>
<accession>A0A9W8NA45</accession>
<feature type="region of interest" description="Disordered" evidence="1">
    <location>
        <begin position="1"/>
        <end position="32"/>
    </location>
</feature>
<protein>
    <submittedName>
        <fullName evidence="2">Uncharacterized protein</fullName>
    </submittedName>
</protein>
<gene>
    <name evidence="2" type="ORF">NPX13_g7373</name>
</gene>
<dbReference type="Proteomes" id="UP001148614">
    <property type="component" value="Unassembled WGS sequence"/>
</dbReference>
<organism evidence="2 3">
    <name type="scientific">Xylaria arbuscula</name>
    <dbReference type="NCBI Taxonomy" id="114810"/>
    <lineage>
        <taxon>Eukaryota</taxon>
        <taxon>Fungi</taxon>
        <taxon>Dikarya</taxon>
        <taxon>Ascomycota</taxon>
        <taxon>Pezizomycotina</taxon>
        <taxon>Sordariomycetes</taxon>
        <taxon>Xylariomycetidae</taxon>
        <taxon>Xylariales</taxon>
        <taxon>Xylariaceae</taxon>
        <taxon>Xylaria</taxon>
    </lineage>
</organism>
<feature type="region of interest" description="Disordered" evidence="1">
    <location>
        <begin position="202"/>
        <end position="255"/>
    </location>
</feature>